<evidence type="ECO:0000313" key="2">
    <source>
        <dbReference type="EMBL" id="BAI81881.1"/>
    </source>
</evidence>
<dbReference type="EMBL" id="AP011530">
    <property type="protein sequence ID" value="BAI81881.1"/>
    <property type="molecule type" value="Genomic_DNA"/>
</dbReference>
<keyword evidence="2" id="KW-0614">Plasmid</keyword>
<feature type="compositionally biased region" description="Low complexity" evidence="1">
    <location>
        <begin position="124"/>
        <end position="134"/>
    </location>
</feature>
<feature type="region of interest" description="Disordered" evidence="1">
    <location>
        <begin position="123"/>
        <end position="152"/>
    </location>
</feature>
<dbReference type="KEGG" id="ddf:DEFDS_P261"/>
<evidence type="ECO:0000313" key="3">
    <source>
        <dbReference type="Proteomes" id="UP000001520"/>
    </source>
</evidence>
<organism evidence="2 3">
    <name type="scientific">Deferribacter desulfuricans (strain DSM 14783 / JCM 11476 / NBRC 101012 / SSM1)</name>
    <dbReference type="NCBI Taxonomy" id="639282"/>
    <lineage>
        <taxon>Bacteria</taxon>
        <taxon>Pseudomonadati</taxon>
        <taxon>Deferribacterota</taxon>
        <taxon>Deferribacteres</taxon>
        <taxon>Deferribacterales</taxon>
        <taxon>Deferribacteraceae</taxon>
        <taxon>Deferribacter</taxon>
    </lineage>
</organism>
<name>D3PF89_DEFDS</name>
<sequence>MGNQHIVKTISIPDKLYKDYLEKKEVIKEKYGVKTFSGFINFLVHAYYNYFKNKNPNYKWVEELDTKHYLLKKYENSENVIKSISVTKENQEYFDFINQLNKNFSLYVRLSIAYILSTLSDSTQSDNISDIQNDNDNEHIKETQKKETQSQKESIKIIDLDNDVDFNLQDSSLSLIDTQNIDIEDTITTENDILAETTTTKETQKPTQDIKRTKKTKSAVSNINTDINIKAEQGINVNQLQQLLNQQISTVSDTTLDEHIINKKYFEKTKENYDAFFNSLIGTTDINDIYKSNDLSLSLDIIKNLFFTLFFDIYNKNILNLEHILQSTIKVNDKILTAIENISKNALYIITSLTLTGILDILKSIEKESQKTLNKSIHISDATIIVKDQIVIKLQTLKNRNKLSDEEFNTILTIIKEKLPADYVVFVNE</sequence>
<protein>
    <submittedName>
        <fullName evidence="2">Uncharacterized protein</fullName>
    </submittedName>
</protein>
<geneLocation type="plasmid" evidence="2 3">
    <name>megaplasmid pDF308</name>
</geneLocation>
<evidence type="ECO:0000256" key="1">
    <source>
        <dbReference type="SAM" id="MobiDB-lite"/>
    </source>
</evidence>
<dbReference type="RefSeq" id="WP_013009093.1">
    <property type="nucleotide sequence ID" value="NC_013940.1"/>
</dbReference>
<feature type="compositionally biased region" description="Basic and acidic residues" evidence="1">
    <location>
        <begin position="136"/>
        <end position="152"/>
    </location>
</feature>
<keyword evidence="3" id="KW-1185">Reference proteome</keyword>
<dbReference type="HOGENOM" id="CLU_638921_0_0_0"/>
<reference evidence="2 3" key="1">
    <citation type="journal article" date="2010" name="DNA Res.">
        <title>Bacterial lifestyle in a deep-sea hydrothermal vent chimney revealed by the genome sequence of the thermophilic bacterium Deferribacter desulfuricans SSM1.</title>
        <authorList>
            <person name="Takaki Y."/>
            <person name="Shimamura S."/>
            <person name="Nakagawa S."/>
            <person name="Fukuhara Y."/>
            <person name="Horikawa H."/>
            <person name="Ankai A."/>
            <person name="Harada T."/>
            <person name="Hosoyama A."/>
            <person name="Oguchi A."/>
            <person name="Fukui S."/>
            <person name="Fujita N."/>
            <person name="Takami H."/>
            <person name="Takai K."/>
        </authorList>
    </citation>
    <scope>NUCLEOTIDE SEQUENCE [LARGE SCALE GENOMIC DNA]</scope>
    <source>
        <strain evidence="3">DSM 14783 / JCM 11476 / NBRC 101012 / SSM1</strain>
        <plasmid evidence="3">Plasmid megaplasmid pDF308</plasmid>
    </source>
</reference>
<dbReference type="AlphaFoldDB" id="D3PF89"/>
<proteinExistence type="predicted"/>
<dbReference type="Proteomes" id="UP000001520">
    <property type="component" value="Plasmid megaplasmid pDF308"/>
</dbReference>
<accession>D3PF89</accession>
<gene>
    <name evidence="2" type="ordered locus">DEFDS_P261</name>
</gene>